<sequence length="429" mass="48422">MKALLACINLAETGFKVIGKHLPSNLMVLINTDKWAIPPLYAWLMEKLAESKDQEVTITIDGINRSINKLLMLGAKPVVYTTFREYDDENKILIRQSVEEGGCHIDAESKDQEVTITIDGINRSINKLLMLGAKPVVYTTFREYDDENKILIRQSVEEGGCHIDGAKPVVYTTFSEYDDENKILIRQSVEEGGCRIDAESKDQEVTITIDGINRSINKLLMLGAKPVVYTTFREYDDENKILIRQSVEEGGCHIDAESKDQEVTITIDGINRSINKLLMLGAKPVVYTTFREYDDENKILIRQSVEEGGCHIDAESKDQEVTITIDGINRSINKLLMLGAKPVVYTTFREYDDENKILIRQSVEEGGCHIDAESKDQEVTITIDGINRSINKLLMLGAKPVVYTTFREYDDENKILIRQSVEEGGCHID</sequence>
<comment type="caution">
    <text evidence="1">The sequence shown here is derived from an EMBL/GenBank/DDBJ whole genome shotgun (WGS) entry which is preliminary data.</text>
</comment>
<name>A0A8B6FM91_MYTGA</name>
<evidence type="ECO:0000313" key="2">
    <source>
        <dbReference type="Proteomes" id="UP000596742"/>
    </source>
</evidence>
<organism evidence="1 2">
    <name type="scientific">Mytilus galloprovincialis</name>
    <name type="common">Mediterranean mussel</name>
    <dbReference type="NCBI Taxonomy" id="29158"/>
    <lineage>
        <taxon>Eukaryota</taxon>
        <taxon>Metazoa</taxon>
        <taxon>Spiralia</taxon>
        <taxon>Lophotrochozoa</taxon>
        <taxon>Mollusca</taxon>
        <taxon>Bivalvia</taxon>
        <taxon>Autobranchia</taxon>
        <taxon>Pteriomorphia</taxon>
        <taxon>Mytilida</taxon>
        <taxon>Mytiloidea</taxon>
        <taxon>Mytilidae</taxon>
        <taxon>Mytilinae</taxon>
        <taxon>Mytilus</taxon>
    </lineage>
</organism>
<dbReference type="EMBL" id="UYJE01007016">
    <property type="protein sequence ID" value="VDI51041.1"/>
    <property type="molecule type" value="Genomic_DNA"/>
</dbReference>
<keyword evidence="2" id="KW-1185">Reference proteome</keyword>
<accession>A0A8B6FM91</accession>
<reference evidence="1" key="1">
    <citation type="submission" date="2018-11" db="EMBL/GenBank/DDBJ databases">
        <authorList>
            <person name="Alioto T."/>
            <person name="Alioto T."/>
        </authorList>
    </citation>
    <scope>NUCLEOTIDE SEQUENCE</scope>
</reference>
<dbReference type="Proteomes" id="UP000596742">
    <property type="component" value="Unassembled WGS sequence"/>
</dbReference>
<dbReference type="AlphaFoldDB" id="A0A8B6FM91"/>
<dbReference type="OrthoDB" id="10365098at2759"/>
<protein>
    <submittedName>
        <fullName evidence="1">Uncharacterized protein</fullName>
    </submittedName>
</protein>
<proteinExistence type="predicted"/>
<feature type="non-terminal residue" evidence="1">
    <location>
        <position position="429"/>
    </location>
</feature>
<evidence type="ECO:0000313" key="1">
    <source>
        <dbReference type="EMBL" id="VDI51041.1"/>
    </source>
</evidence>
<gene>
    <name evidence="1" type="ORF">MGAL_10B007957</name>
</gene>